<evidence type="ECO:0000313" key="2">
    <source>
        <dbReference type="EMBL" id="MBS9532786.1"/>
    </source>
</evidence>
<keyword evidence="3" id="KW-1185">Reference proteome</keyword>
<gene>
    <name evidence="2" type="ORF">KIH27_04190</name>
</gene>
<dbReference type="Gene3D" id="1.10.287.1060">
    <property type="entry name" value="ESAT-6-like"/>
    <property type="match status" value="1"/>
</dbReference>
<feature type="region of interest" description="Disordered" evidence="1">
    <location>
        <begin position="170"/>
        <end position="193"/>
    </location>
</feature>
<dbReference type="Proteomes" id="UP001519535">
    <property type="component" value="Unassembled WGS sequence"/>
</dbReference>
<dbReference type="InterPro" id="IPR010310">
    <property type="entry name" value="T7SS_ESAT-6-like"/>
</dbReference>
<dbReference type="Pfam" id="PF06013">
    <property type="entry name" value="WXG100"/>
    <property type="match status" value="1"/>
</dbReference>
<accession>A0ABS5RES7</accession>
<evidence type="ECO:0000256" key="1">
    <source>
        <dbReference type="SAM" id="MobiDB-lite"/>
    </source>
</evidence>
<dbReference type="InterPro" id="IPR036689">
    <property type="entry name" value="ESAT-6-like_sf"/>
</dbReference>
<reference evidence="2 3" key="1">
    <citation type="submission" date="2021-05" db="EMBL/GenBank/DDBJ databases">
        <title>Mycobacterium acidophilum sp. nov., an extremely acid-tolerant member of the genus Mycobacterium.</title>
        <authorList>
            <person name="Xia J."/>
        </authorList>
    </citation>
    <scope>NUCLEOTIDE SEQUENCE [LARGE SCALE GENOMIC DNA]</scope>
    <source>
        <strain evidence="2 3">M1</strain>
    </source>
</reference>
<organism evidence="2 3">
    <name type="scientific">Mycolicibacter acidiphilus</name>
    <dbReference type="NCBI Taxonomy" id="2835306"/>
    <lineage>
        <taxon>Bacteria</taxon>
        <taxon>Bacillati</taxon>
        <taxon>Actinomycetota</taxon>
        <taxon>Actinomycetes</taxon>
        <taxon>Mycobacteriales</taxon>
        <taxon>Mycobacteriaceae</taxon>
        <taxon>Mycolicibacter</taxon>
    </lineage>
</organism>
<dbReference type="EMBL" id="JAHCLR010000005">
    <property type="protein sequence ID" value="MBS9532786.1"/>
    <property type="molecule type" value="Genomic_DNA"/>
</dbReference>
<feature type="compositionally biased region" description="Pro residues" evidence="1">
    <location>
        <begin position="175"/>
        <end position="185"/>
    </location>
</feature>
<name>A0ABS5RES7_9MYCO</name>
<comment type="caution">
    <text evidence="2">The sequence shown here is derived from an EMBL/GenBank/DDBJ whole genome shotgun (WGS) entry which is preliminary data.</text>
</comment>
<dbReference type="RefSeq" id="WP_214091679.1">
    <property type="nucleotide sequence ID" value="NZ_JAHCLR010000005.1"/>
</dbReference>
<dbReference type="SUPFAM" id="SSF140453">
    <property type="entry name" value="EsxAB dimer-like"/>
    <property type="match status" value="1"/>
</dbReference>
<protein>
    <submittedName>
        <fullName evidence="2">WXG100 family type VII secretion target</fullName>
    </submittedName>
</protein>
<sequence length="322" mass="34309">MLTVPQVLDANADALTTGAGELSASITALDSQIADQRAKLSQLQAAWEGRASSAAQDHLSERISGQEQHRDRLRSLQQAMASGGQEMAGIRAQLREAVDSAQASGWEVADDGSVSPGSVLNQLAETSSVMSMELALMGMQFTSQIKTKLAEFTWADLRAGAEIRKFDDTLEAPPTDVPEPQPQPDPPHKANPADIADQVLDRDASELKGSGDLPMDPNVPNDVCCANFVTATLQKAGLIDWHSNQVAETSQRLQAQGWRVVPASEARPGDVAIINGNEHTELVSANNNGQLTLIGSNNVNPDGSQRISYGHPYGNVVYLSPP</sequence>
<proteinExistence type="predicted"/>
<evidence type="ECO:0000313" key="3">
    <source>
        <dbReference type="Proteomes" id="UP001519535"/>
    </source>
</evidence>